<dbReference type="PANTHER" id="PTHR31234">
    <property type="entry name" value="LATE EMBRYOGENESIS ABUNDANT (LEA) HYDROXYPROLINE-RICH GLYCOPROTEIN FAMILY"/>
    <property type="match status" value="1"/>
</dbReference>
<dbReference type="STRING" id="3821.A0A151TNS3"/>
<dbReference type="Proteomes" id="UP000075243">
    <property type="component" value="Chromosome 4"/>
</dbReference>
<dbReference type="PANTHER" id="PTHR31234:SF55">
    <property type="entry name" value="LATE EMBRYOGENESIS ABUNDANT (LEA) HYDROXYPROLINE-RICH GLYCOPROTEIN FAMILY"/>
    <property type="match status" value="1"/>
</dbReference>
<dbReference type="AlphaFoldDB" id="A0A151TNS3"/>
<comment type="subcellular location">
    <subcellularLocation>
        <location evidence="1">Membrane</location>
    </subcellularLocation>
</comment>
<name>A0A151TNS3_CAJCA</name>
<dbReference type="GO" id="GO:0098542">
    <property type="term" value="P:defense response to other organism"/>
    <property type="evidence" value="ECO:0007669"/>
    <property type="project" value="InterPro"/>
</dbReference>
<keyword evidence="3" id="KW-1133">Transmembrane helix</keyword>
<dbReference type="GO" id="GO:0005886">
    <property type="term" value="C:plasma membrane"/>
    <property type="evidence" value="ECO:0007669"/>
    <property type="project" value="TreeGrafter"/>
</dbReference>
<gene>
    <name evidence="4" type="ORF">KK1_022316</name>
</gene>
<accession>A0A151TNS3</accession>
<evidence type="ECO:0000256" key="3">
    <source>
        <dbReference type="SAM" id="Phobius"/>
    </source>
</evidence>
<dbReference type="EMBL" id="CM003606">
    <property type="protein sequence ID" value="KYP68677.1"/>
    <property type="molecule type" value="Genomic_DNA"/>
</dbReference>
<evidence type="ECO:0000313" key="4">
    <source>
        <dbReference type="EMBL" id="KYP68677.1"/>
    </source>
</evidence>
<protein>
    <recommendedName>
        <fullName evidence="6">Late embryogenesis abundant protein LEA-2 subgroup domain-containing protein</fullName>
    </recommendedName>
</protein>
<organism evidence="4 5">
    <name type="scientific">Cajanus cajan</name>
    <name type="common">Pigeon pea</name>
    <name type="synonym">Cajanus indicus</name>
    <dbReference type="NCBI Taxonomy" id="3821"/>
    <lineage>
        <taxon>Eukaryota</taxon>
        <taxon>Viridiplantae</taxon>
        <taxon>Streptophyta</taxon>
        <taxon>Embryophyta</taxon>
        <taxon>Tracheophyta</taxon>
        <taxon>Spermatophyta</taxon>
        <taxon>Magnoliopsida</taxon>
        <taxon>eudicotyledons</taxon>
        <taxon>Gunneridae</taxon>
        <taxon>Pentapetalae</taxon>
        <taxon>rosids</taxon>
        <taxon>fabids</taxon>
        <taxon>Fabales</taxon>
        <taxon>Fabaceae</taxon>
        <taxon>Papilionoideae</taxon>
        <taxon>50 kb inversion clade</taxon>
        <taxon>NPAAA clade</taxon>
        <taxon>indigoferoid/millettioid clade</taxon>
        <taxon>Phaseoleae</taxon>
        <taxon>Cajanus</taxon>
    </lineage>
</organism>
<keyword evidence="5" id="KW-1185">Reference proteome</keyword>
<dbReference type="OMA" id="AGIWPSK"/>
<sequence>MPPTNNNTATRTGHDNSFIRSLRLVVVIIFVIVMAIISIAWLVMHPRDPGFGVTSLSVTNFNVSDSQVRGRYEVVLTVTNPSKIKTEVVLHRAAMLYGQEWNSVAEVQQQSVFVEKLTNKSVKVDLEVKDPHEKVVPEVLVKDWNKGVVNFNVVLNVMVRFQAGIWPSKDKLLEVRCKDLDVEFFSPTKDTGKLLGIGKHCNTENKVGHD</sequence>
<reference evidence="4 5" key="1">
    <citation type="journal article" date="2012" name="Nat. Biotechnol.">
        <title>Draft genome sequence of pigeonpea (Cajanus cajan), an orphan legume crop of resource-poor farmers.</title>
        <authorList>
            <person name="Varshney R.K."/>
            <person name="Chen W."/>
            <person name="Li Y."/>
            <person name="Bharti A.K."/>
            <person name="Saxena R.K."/>
            <person name="Schlueter J.A."/>
            <person name="Donoghue M.T."/>
            <person name="Azam S."/>
            <person name="Fan G."/>
            <person name="Whaley A.M."/>
            <person name="Farmer A.D."/>
            <person name="Sheridan J."/>
            <person name="Iwata A."/>
            <person name="Tuteja R."/>
            <person name="Penmetsa R.V."/>
            <person name="Wu W."/>
            <person name="Upadhyaya H.D."/>
            <person name="Yang S.P."/>
            <person name="Shah T."/>
            <person name="Saxena K.B."/>
            <person name="Michael T."/>
            <person name="McCombie W.R."/>
            <person name="Yang B."/>
            <person name="Zhang G."/>
            <person name="Yang H."/>
            <person name="Wang J."/>
            <person name="Spillane C."/>
            <person name="Cook D.R."/>
            <person name="May G.D."/>
            <person name="Xu X."/>
            <person name="Jackson S.A."/>
        </authorList>
    </citation>
    <scope>NUCLEOTIDE SEQUENCE [LARGE SCALE GENOMIC DNA]</scope>
    <source>
        <strain evidence="5">cv. Asha</strain>
    </source>
</reference>
<proteinExistence type="predicted"/>
<evidence type="ECO:0000256" key="1">
    <source>
        <dbReference type="ARBA" id="ARBA00004370"/>
    </source>
</evidence>
<keyword evidence="2 3" id="KW-0472">Membrane</keyword>
<dbReference type="OrthoDB" id="1708017at2759"/>
<feature type="transmembrane region" description="Helical" evidence="3">
    <location>
        <begin position="21"/>
        <end position="44"/>
    </location>
</feature>
<evidence type="ECO:0008006" key="6">
    <source>
        <dbReference type="Google" id="ProtNLM"/>
    </source>
</evidence>
<evidence type="ECO:0000313" key="5">
    <source>
        <dbReference type="Proteomes" id="UP000075243"/>
    </source>
</evidence>
<evidence type="ECO:0000256" key="2">
    <source>
        <dbReference type="ARBA" id="ARBA00023136"/>
    </source>
</evidence>
<dbReference type="Gramene" id="C.cajan_21674.t">
    <property type="protein sequence ID" value="C.cajan_21674.t.cds1"/>
    <property type="gene ID" value="C.cajan_21674"/>
</dbReference>
<keyword evidence="3" id="KW-0812">Transmembrane</keyword>
<dbReference type="InterPro" id="IPR044839">
    <property type="entry name" value="NDR1-like"/>
</dbReference>